<dbReference type="AlphaFoldDB" id="A0A2V3DM81"/>
<feature type="transmembrane region" description="Helical" evidence="5">
    <location>
        <begin position="20"/>
        <end position="43"/>
    </location>
</feature>
<evidence type="ECO:0000313" key="7">
    <source>
        <dbReference type="EMBL" id="PXA63877.1"/>
    </source>
</evidence>
<dbReference type="GO" id="GO:0005886">
    <property type="term" value="C:plasma membrane"/>
    <property type="evidence" value="ECO:0007669"/>
    <property type="project" value="UniProtKB-SubCell"/>
</dbReference>
<dbReference type="EMBL" id="QHLZ01000029">
    <property type="protein sequence ID" value="PXA63877.1"/>
    <property type="molecule type" value="Genomic_DNA"/>
</dbReference>
<evidence type="ECO:0000256" key="2">
    <source>
        <dbReference type="ARBA" id="ARBA00022692"/>
    </source>
</evidence>
<dbReference type="Gene3D" id="1.20.1560.10">
    <property type="entry name" value="ABC transporter type 1, transmembrane domain"/>
    <property type="match status" value="1"/>
</dbReference>
<dbReference type="OrthoDB" id="9806127at2"/>
<dbReference type="InterPro" id="IPR036640">
    <property type="entry name" value="ABC1_TM_sf"/>
</dbReference>
<protein>
    <submittedName>
        <fullName evidence="7">Multidrug ABC transporter permease</fullName>
    </submittedName>
</protein>
<sequence length="153" mass="17201">MNNQTNWIKILSGFASDSKWKIMLSILLSIISVFSGLVPYWAVFKIILMMINNAYTINSIMVYIFIALIAYISQVCCFGASTMLSHITAYEILSEIRKKLAQKLMRLPLGVVESKKIGELKNIFVDKVETIELPLAHMIPEVIGNLLLSAAIF</sequence>
<keyword evidence="4 5" id="KW-0472">Membrane</keyword>
<proteinExistence type="predicted"/>
<evidence type="ECO:0000313" key="8">
    <source>
        <dbReference type="Proteomes" id="UP000246303"/>
    </source>
</evidence>
<dbReference type="GO" id="GO:0140359">
    <property type="term" value="F:ABC-type transporter activity"/>
    <property type="evidence" value="ECO:0007669"/>
    <property type="project" value="InterPro"/>
</dbReference>
<evidence type="ECO:0000256" key="3">
    <source>
        <dbReference type="ARBA" id="ARBA00022989"/>
    </source>
</evidence>
<comment type="caution">
    <text evidence="7">The sequence shown here is derived from an EMBL/GenBank/DDBJ whole genome shotgun (WGS) entry which is preliminary data.</text>
</comment>
<dbReference type="Proteomes" id="UP000246303">
    <property type="component" value="Unassembled WGS sequence"/>
</dbReference>
<comment type="subcellular location">
    <subcellularLocation>
        <location evidence="1">Cell membrane</location>
        <topology evidence="1">Multi-pass membrane protein</topology>
    </subcellularLocation>
</comment>
<reference evidence="7 8" key="1">
    <citation type="submission" date="2018-05" db="EMBL/GenBank/DDBJ databases">
        <title>Genetic diversity of glacier-inhabiting Cryobacterium bacteria in China and description of Cryobacterium mengkeensis sp. nov. and Arthrobacter glacialis sp. nov.</title>
        <authorList>
            <person name="Liu Q."/>
            <person name="Xin Y.-H."/>
        </authorList>
    </citation>
    <scope>NUCLEOTIDE SEQUENCE [LARGE SCALE GENOMIC DNA]</scope>
    <source>
        <strain evidence="7 8">GP3</strain>
    </source>
</reference>
<evidence type="ECO:0000256" key="4">
    <source>
        <dbReference type="ARBA" id="ARBA00023136"/>
    </source>
</evidence>
<keyword evidence="2 5" id="KW-0812">Transmembrane</keyword>
<dbReference type="PROSITE" id="PS50929">
    <property type="entry name" value="ABC_TM1F"/>
    <property type="match status" value="1"/>
</dbReference>
<dbReference type="Pfam" id="PF00664">
    <property type="entry name" value="ABC_membrane"/>
    <property type="match status" value="1"/>
</dbReference>
<dbReference type="GO" id="GO:0005524">
    <property type="term" value="F:ATP binding"/>
    <property type="evidence" value="ECO:0007669"/>
    <property type="project" value="InterPro"/>
</dbReference>
<gene>
    <name evidence="7" type="ORF">CVS29_18065</name>
</gene>
<keyword evidence="3 5" id="KW-1133">Transmembrane helix</keyword>
<organism evidence="7 8">
    <name type="scientific">Arthrobacter psychrochitiniphilus</name>
    <dbReference type="NCBI Taxonomy" id="291045"/>
    <lineage>
        <taxon>Bacteria</taxon>
        <taxon>Bacillati</taxon>
        <taxon>Actinomycetota</taxon>
        <taxon>Actinomycetes</taxon>
        <taxon>Micrococcales</taxon>
        <taxon>Micrococcaceae</taxon>
        <taxon>Arthrobacter</taxon>
    </lineage>
</organism>
<keyword evidence="8" id="KW-1185">Reference proteome</keyword>
<dbReference type="InterPro" id="IPR011527">
    <property type="entry name" value="ABC1_TM_dom"/>
</dbReference>
<evidence type="ECO:0000259" key="6">
    <source>
        <dbReference type="PROSITE" id="PS50929"/>
    </source>
</evidence>
<feature type="non-terminal residue" evidence="7">
    <location>
        <position position="153"/>
    </location>
</feature>
<accession>A0A2V3DM81</accession>
<evidence type="ECO:0000256" key="5">
    <source>
        <dbReference type="SAM" id="Phobius"/>
    </source>
</evidence>
<dbReference type="SUPFAM" id="SSF90123">
    <property type="entry name" value="ABC transporter transmembrane region"/>
    <property type="match status" value="1"/>
</dbReference>
<evidence type="ECO:0000256" key="1">
    <source>
        <dbReference type="ARBA" id="ARBA00004651"/>
    </source>
</evidence>
<feature type="domain" description="ABC transmembrane type-1" evidence="6">
    <location>
        <begin position="24"/>
        <end position="153"/>
    </location>
</feature>
<feature type="transmembrane region" description="Helical" evidence="5">
    <location>
        <begin position="55"/>
        <end position="73"/>
    </location>
</feature>
<name>A0A2V3DM81_9MICC</name>